<evidence type="ECO:0000256" key="2">
    <source>
        <dbReference type="ARBA" id="ARBA00022691"/>
    </source>
</evidence>
<keyword evidence="5" id="KW-0411">Iron-sulfur</keyword>
<keyword evidence="3" id="KW-0479">Metal-binding</keyword>
<dbReference type="PANTHER" id="PTHR43273:SF3">
    <property type="entry name" value="ANAEROBIC SULFATASE-MATURATING ENZYME HOMOLOG ASLB-RELATED"/>
    <property type="match status" value="1"/>
</dbReference>
<dbReference type="SFLD" id="SFLDG01067">
    <property type="entry name" value="SPASM/twitch_domain_containing"/>
    <property type="match status" value="1"/>
</dbReference>
<dbReference type="PANTHER" id="PTHR43273">
    <property type="entry name" value="ANAEROBIC SULFATASE-MATURATING ENZYME HOMOLOG ASLB-RELATED"/>
    <property type="match status" value="1"/>
</dbReference>
<dbReference type="RefSeq" id="WP_302048919.1">
    <property type="nucleotide sequence ID" value="NZ_JAMJEV010000009.1"/>
</dbReference>
<keyword evidence="2" id="KW-0949">S-adenosyl-L-methionine</keyword>
<dbReference type="SUPFAM" id="SSF102114">
    <property type="entry name" value="Radical SAM enzymes"/>
    <property type="match status" value="1"/>
</dbReference>
<dbReference type="InterPro" id="IPR023885">
    <property type="entry name" value="4Fe4S-binding_SPASM_dom"/>
</dbReference>
<accession>A0ABT8QQP9</accession>
<proteinExistence type="inferred from homology"/>
<evidence type="ECO:0000256" key="3">
    <source>
        <dbReference type="ARBA" id="ARBA00022723"/>
    </source>
</evidence>
<organism evidence="7 8">
    <name type="scientific">Desulfosporosinus nitroreducens</name>
    <dbReference type="NCBI Taxonomy" id="2018668"/>
    <lineage>
        <taxon>Bacteria</taxon>
        <taxon>Bacillati</taxon>
        <taxon>Bacillota</taxon>
        <taxon>Clostridia</taxon>
        <taxon>Eubacteriales</taxon>
        <taxon>Desulfitobacteriaceae</taxon>
        <taxon>Desulfosporosinus</taxon>
    </lineage>
</organism>
<reference evidence="7" key="1">
    <citation type="submission" date="2022-05" db="EMBL/GenBank/DDBJ databases">
        <title>Expanded diversity of anoxic marine methylotrophy in a Black Sea sulfate reducing microorganism.</title>
        <authorList>
            <person name="Fischer P.Q."/>
            <person name="Stams A.J.M."/>
            <person name="Villanueva L."/>
            <person name="Sousa D.Z."/>
        </authorList>
    </citation>
    <scope>NUCLEOTIDE SEQUENCE</scope>
    <source>
        <strain evidence="7">P130</strain>
    </source>
</reference>
<dbReference type="InterPro" id="IPR023867">
    <property type="entry name" value="Sulphatase_maturase_rSAM"/>
</dbReference>
<evidence type="ECO:0000256" key="4">
    <source>
        <dbReference type="ARBA" id="ARBA00023004"/>
    </source>
</evidence>
<dbReference type="Gene3D" id="3.20.20.70">
    <property type="entry name" value="Aldolase class I"/>
    <property type="match status" value="2"/>
</dbReference>
<dbReference type="Pfam" id="PF13353">
    <property type="entry name" value="Fer4_12"/>
    <property type="match status" value="1"/>
</dbReference>
<dbReference type="InterPro" id="IPR058240">
    <property type="entry name" value="rSAM_sf"/>
</dbReference>
<keyword evidence="4" id="KW-0408">Iron</keyword>
<evidence type="ECO:0000256" key="5">
    <source>
        <dbReference type="ARBA" id="ARBA00023014"/>
    </source>
</evidence>
<keyword evidence="8" id="KW-1185">Reference proteome</keyword>
<dbReference type="InterPro" id="IPR013785">
    <property type="entry name" value="Aldolase_TIM"/>
</dbReference>
<dbReference type="InterPro" id="IPR007197">
    <property type="entry name" value="rSAM"/>
</dbReference>
<dbReference type="Proteomes" id="UP001176021">
    <property type="component" value="Unassembled WGS sequence"/>
</dbReference>
<comment type="similarity">
    <text evidence="6">Belongs to the radical SAM superfamily. Anaerobic sulfatase-maturating enzyme family.</text>
</comment>
<name>A0ABT8QQP9_9FIRM</name>
<gene>
    <name evidence="7" type="ORF">M8H41_12530</name>
</gene>
<evidence type="ECO:0000256" key="1">
    <source>
        <dbReference type="ARBA" id="ARBA00001966"/>
    </source>
</evidence>
<dbReference type="NCBIfam" id="TIGR04085">
    <property type="entry name" value="rSAM_more_4Fe4S"/>
    <property type="match status" value="1"/>
</dbReference>
<comment type="caution">
    <text evidence="7">The sequence shown here is derived from an EMBL/GenBank/DDBJ whole genome shotgun (WGS) entry which is preliminary data.</text>
</comment>
<protein>
    <submittedName>
        <fullName evidence="7">SPASM domain-containing protein</fullName>
    </submittedName>
</protein>
<dbReference type="EMBL" id="JAMJEV010000009">
    <property type="protein sequence ID" value="MDO0823673.1"/>
    <property type="molecule type" value="Genomic_DNA"/>
</dbReference>
<evidence type="ECO:0000313" key="8">
    <source>
        <dbReference type="Proteomes" id="UP001176021"/>
    </source>
</evidence>
<evidence type="ECO:0000256" key="6">
    <source>
        <dbReference type="ARBA" id="ARBA00023601"/>
    </source>
</evidence>
<dbReference type="SFLD" id="SFLDS00029">
    <property type="entry name" value="Radical_SAM"/>
    <property type="match status" value="1"/>
</dbReference>
<sequence>MRKLTEHAKQLKRMYSIEDGRLKGEGNWEKLPFFWFLLFLTYKCTRRCNYCYSFNQVGNDNTMEMDENTFSRLLEWIPEVWKANNIKVNSIGFLGGEPLLRTDRIKKVMDSVYKNTDGMQGYVNTNADLIDSVNWDDLEAIQWMTTNITDIGIGELARRMKIISERSNVIGQTIVAVLDDYNLQRVLDITKFGIVNGYRLRYNSDLYRGSDTEYKERLLKKYHKLCDLLENFFIKGYDVNTTFLLDTLIPSWDIESSPYPCGKRIAKVYPDGTIGPCIRDHSLKVGTIFDANPLSKILCDIFHFDHRKQDIPDECRTCESKTACQGGCPHDKLLLTGTRSGKSVTCDIHKEIIPRLRYLDNSKK</sequence>
<comment type="cofactor">
    <cofactor evidence="1">
        <name>[4Fe-4S] cluster</name>
        <dbReference type="ChEBI" id="CHEBI:49883"/>
    </cofactor>
</comment>
<evidence type="ECO:0000313" key="7">
    <source>
        <dbReference type="EMBL" id="MDO0823673.1"/>
    </source>
</evidence>